<dbReference type="GO" id="GO:0004563">
    <property type="term" value="F:beta-N-acetylhexosaminidase activity"/>
    <property type="evidence" value="ECO:0007669"/>
    <property type="project" value="UniProtKB-EC"/>
</dbReference>
<feature type="domain" description="F5/8 type C" evidence="9">
    <location>
        <begin position="941"/>
        <end position="1097"/>
    </location>
</feature>
<evidence type="ECO:0000256" key="1">
    <source>
        <dbReference type="ARBA" id="ARBA00001231"/>
    </source>
</evidence>
<dbReference type="GO" id="GO:0016020">
    <property type="term" value="C:membrane"/>
    <property type="evidence" value="ECO:0007669"/>
    <property type="project" value="TreeGrafter"/>
</dbReference>
<evidence type="ECO:0000256" key="3">
    <source>
        <dbReference type="ARBA" id="ARBA00012663"/>
    </source>
</evidence>
<dbReference type="Gene3D" id="2.60.120.260">
    <property type="entry name" value="Galactose-binding domain-like"/>
    <property type="match status" value="2"/>
</dbReference>
<dbReference type="InterPro" id="IPR029018">
    <property type="entry name" value="Hex-like_dom2"/>
</dbReference>
<dbReference type="PRINTS" id="PR00738">
    <property type="entry name" value="GLHYDRLASE20"/>
</dbReference>
<proteinExistence type="inferred from homology"/>
<dbReference type="Proteomes" id="UP000247980">
    <property type="component" value="Unassembled WGS sequence"/>
</dbReference>
<dbReference type="SUPFAM" id="SSF49299">
    <property type="entry name" value="PKD domain"/>
    <property type="match status" value="1"/>
</dbReference>
<dbReference type="CDD" id="cd06568">
    <property type="entry name" value="GH20_SpHex_like"/>
    <property type="match status" value="1"/>
</dbReference>
<dbReference type="EMBL" id="QJVC01000021">
    <property type="protein sequence ID" value="PYI37491.1"/>
    <property type="molecule type" value="Genomic_DNA"/>
</dbReference>
<evidence type="ECO:0000313" key="12">
    <source>
        <dbReference type="Proteomes" id="UP000247980"/>
    </source>
</evidence>
<dbReference type="PANTHER" id="PTHR22600:SF57">
    <property type="entry name" value="BETA-N-ACETYLHEXOSAMINIDASE"/>
    <property type="match status" value="1"/>
</dbReference>
<dbReference type="InterPro" id="IPR008979">
    <property type="entry name" value="Galactose-bd-like_sf"/>
</dbReference>
<keyword evidence="12" id="KW-1185">Reference proteome</keyword>
<dbReference type="GO" id="GO:0030203">
    <property type="term" value="P:glycosaminoglycan metabolic process"/>
    <property type="evidence" value="ECO:0007669"/>
    <property type="project" value="TreeGrafter"/>
</dbReference>
<dbReference type="PROSITE" id="PS50093">
    <property type="entry name" value="PKD"/>
    <property type="match status" value="1"/>
</dbReference>
<keyword evidence="5" id="KW-0326">Glycosidase</keyword>
<comment type="catalytic activity">
    <reaction evidence="1">
        <text>Hydrolysis of terminal non-reducing N-acetyl-D-hexosamine residues in N-acetyl-beta-D-hexosaminides.</text>
        <dbReference type="EC" id="3.2.1.52"/>
    </reaction>
</comment>
<dbReference type="SUPFAM" id="SSF51445">
    <property type="entry name" value="(Trans)glycosidases"/>
    <property type="match status" value="1"/>
</dbReference>
<keyword evidence="4" id="KW-0378">Hydrolase</keyword>
<dbReference type="InterPro" id="IPR013783">
    <property type="entry name" value="Ig-like_fold"/>
</dbReference>
<evidence type="ECO:0000256" key="2">
    <source>
        <dbReference type="ARBA" id="ARBA00006285"/>
    </source>
</evidence>
<comment type="similarity">
    <text evidence="2">Belongs to the glycosyl hydrolase 20 family.</text>
</comment>
<dbReference type="GO" id="GO:0005975">
    <property type="term" value="P:carbohydrate metabolic process"/>
    <property type="evidence" value="ECO:0007669"/>
    <property type="project" value="InterPro"/>
</dbReference>
<dbReference type="InterPro" id="IPR015882">
    <property type="entry name" value="HEX_bac_N"/>
</dbReference>
<dbReference type="Gene3D" id="3.30.379.10">
    <property type="entry name" value="Chitobiase/beta-hexosaminidase domain 2-like"/>
    <property type="match status" value="1"/>
</dbReference>
<evidence type="ECO:0000256" key="7">
    <source>
        <dbReference type="SAM" id="MobiDB-lite"/>
    </source>
</evidence>
<dbReference type="InterPro" id="IPR035986">
    <property type="entry name" value="PKD_dom_sf"/>
</dbReference>
<gene>
    <name evidence="11" type="ORF">CVS30_15215</name>
</gene>
<dbReference type="InterPro" id="IPR015883">
    <property type="entry name" value="Glyco_hydro_20_cat"/>
</dbReference>
<feature type="region of interest" description="Disordered" evidence="7">
    <location>
        <begin position="52"/>
        <end position="78"/>
    </location>
</feature>
<feature type="signal peptide" evidence="8">
    <location>
        <begin position="1"/>
        <end position="29"/>
    </location>
</feature>
<keyword evidence="8" id="KW-0732">Signal</keyword>
<dbReference type="SUPFAM" id="SSF49785">
    <property type="entry name" value="Galactose-binding domain-like"/>
    <property type="match status" value="2"/>
</dbReference>
<dbReference type="AlphaFoldDB" id="A0A2V5IN04"/>
<accession>A0A2V5IN04</accession>
<dbReference type="Pfam" id="PF00728">
    <property type="entry name" value="Glyco_hydro_20"/>
    <property type="match status" value="1"/>
</dbReference>
<evidence type="ECO:0000256" key="4">
    <source>
        <dbReference type="ARBA" id="ARBA00022801"/>
    </source>
</evidence>
<protein>
    <recommendedName>
        <fullName evidence="3">beta-N-acetylhexosaminidase</fullName>
        <ecNumber evidence="3">3.2.1.52</ecNumber>
    </recommendedName>
</protein>
<dbReference type="RefSeq" id="WP_110486406.1">
    <property type="nucleotide sequence ID" value="NZ_QJVC01000021.1"/>
</dbReference>
<dbReference type="Pfam" id="PF00754">
    <property type="entry name" value="F5_F8_type_C"/>
    <property type="match status" value="2"/>
</dbReference>
<dbReference type="InterPro" id="IPR017853">
    <property type="entry name" value="GH"/>
</dbReference>
<comment type="caution">
    <text evidence="11">The sequence shown here is derived from an EMBL/GenBank/DDBJ whole genome shotgun (WGS) entry which is preliminary data.</text>
</comment>
<dbReference type="Gene3D" id="3.20.20.80">
    <property type="entry name" value="Glycosidases"/>
    <property type="match status" value="1"/>
</dbReference>
<evidence type="ECO:0000256" key="8">
    <source>
        <dbReference type="SAM" id="SignalP"/>
    </source>
</evidence>
<dbReference type="EC" id="3.2.1.52" evidence="3"/>
<evidence type="ECO:0000256" key="5">
    <source>
        <dbReference type="ARBA" id="ARBA00023295"/>
    </source>
</evidence>
<feature type="chain" id="PRO_5016043273" description="beta-N-acetylhexosaminidase" evidence="8">
    <location>
        <begin position="30"/>
        <end position="1102"/>
    </location>
</feature>
<reference evidence="11 12" key="1">
    <citation type="submission" date="2018-05" db="EMBL/GenBank/DDBJ databases">
        <title>Genetic diversity of glacier-inhabiting Cryobacterium bacteria in China and description of Cryobacterium mengkeensis sp. nov. and Arthrobacter glacialis sp. nov.</title>
        <authorList>
            <person name="Liu Q."/>
            <person name="Xin Y.-H."/>
        </authorList>
    </citation>
    <scope>NUCLEOTIDE SEQUENCE [LARGE SCALE GENOMIC DNA]</scope>
    <source>
        <strain evidence="11 12">B7</strain>
    </source>
</reference>
<sequence length="1102" mass="115471">MHSLLKKALAMAVVAPAMLLTMAAPPSVAAPGDPVAGNVAARNVALASAGATVTSSGDETPGRNGTALANDGDPATRWSSNTANNAQITLKLATPTVIDHVTIKWETACAAKYKLQVSTDGITFVDATDVISPMCAADDTQKLYAALASTPYQYVRMQGIDRTPIGGIKYGMSMWEFEVWDGPEAAAPVPAEGVNLIPLPVNLATPDKAPFTLGAGSRIVANNPETKKTADYLAAIFRTSTGLALPVVTGTSGDADDVVLLQTPGEIPNLGAQLQSEAYTLTVGADTGVKVTSPTSDGVFNGIQTLRQLFPAFIESKQKVIADWSAPAVEISDAPRFDKRGMMLDVARDFKRPDEVKNIIDSLAAYKISTLHMHLADDQGWRIQITNDGRKSGDTIDYDQLTGISGKTAVTKNLSYQDELGHTGFYTQKEYKDIVAYAASRHIEIIPEIDVPGHTSAILHAIPELNTAGAKPGIDEWGVVPADGTGNVGGSTLDVASPITWTFLEHVFGQIAGMTTSDYVHIGGDESHVTGHDNYVEFVTKTVQIIHGLGKKPIGWNESAIGGLTAGDGIQYWTGGTADTLNAIKNKGAKLMVSNGSTSYIDMKYNAKTPIGLTWAGTGDFPKYYDWDPAGTVKDAGAKLPDSALLGVEAAQWSETIRGGNQAEFMAFPRVVSFAEIGWTPQAQRNVNDFKVRMASMGQRMLATGTNFYDGNQAKWRSSMAGLPVAVAPGKTLTLNVGQLAAPGTKASADGSSIAVDTVDDADGVSASSILGSLGVSVDWGDGTAATPATIVALKARHSLAAGSLYQLQGTHSYATEGTYTGTLTASNGATASFTVAIAAGTADPAAPAVWDSSQTPLLAVTNATTKAGYRAKTTLSGFEPGKHVVLTLGGNRVGSVLPDAEGQLTFQMPVYPATYSGKFEVLATQISSTGTRTAKDSLKVKSKLIPLENKILQSELSIESVTSEELTGESAPSGPATALLDGKIDSYWHTQWQGSTTPFPHSVVIDLGKSYAVTGFEYTQRQSNSNGKIKDFELYVSDSPTEFGAKVASGTFLDVSRSQITAVSGGKVGRYLKLTALNSIAGNAFAGGAEVNIGGEAPGVR</sequence>
<dbReference type="PANTHER" id="PTHR22600">
    <property type="entry name" value="BETA-HEXOSAMINIDASE"/>
    <property type="match status" value="1"/>
</dbReference>
<feature type="active site" description="Proton donor" evidence="6">
    <location>
        <position position="526"/>
    </location>
</feature>
<dbReference type="InterPro" id="IPR000421">
    <property type="entry name" value="FA58C"/>
</dbReference>
<evidence type="ECO:0000259" key="10">
    <source>
        <dbReference type="PROSITE" id="PS50093"/>
    </source>
</evidence>
<dbReference type="Gene3D" id="2.60.40.10">
    <property type="entry name" value="Immunoglobulins"/>
    <property type="match status" value="1"/>
</dbReference>
<feature type="domain" description="F5/8 type C" evidence="9">
    <location>
        <begin position="34"/>
        <end position="182"/>
    </location>
</feature>
<dbReference type="SUPFAM" id="SSF55545">
    <property type="entry name" value="beta-N-acetylhexosaminidase-like domain"/>
    <property type="match status" value="1"/>
</dbReference>
<name>A0A2V5IN04_9MICC</name>
<dbReference type="OrthoDB" id="9763537at2"/>
<evidence type="ECO:0000256" key="6">
    <source>
        <dbReference type="PIRSR" id="PIRSR625705-1"/>
    </source>
</evidence>
<evidence type="ECO:0000313" key="11">
    <source>
        <dbReference type="EMBL" id="PYI37491.1"/>
    </source>
</evidence>
<dbReference type="Pfam" id="PF02838">
    <property type="entry name" value="Glyco_hydro_20b"/>
    <property type="match status" value="1"/>
</dbReference>
<dbReference type="InterPro" id="IPR000601">
    <property type="entry name" value="PKD_dom"/>
</dbReference>
<organism evidence="11 12">
    <name type="scientific">Arthrobacter psychrolactophilus</name>
    <dbReference type="NCBI Taxonomy" id="92442"/>
    <lineage>
        <taxon>Bacteria</taxon>
        <taxon>Bacillati</taxon>
        <taxon>Actinomycetota</taxon>
        <taxon>Actinomycetes</taxon>
        <taxon>Micrococcales</taxon>
        <taxon>Micrococcaceae</taxon>
        <taxon>Arthrobacter</taxon>
    </lineage>
</organism>
<dbReference type="InterPro" id="IPR025705">
    <property type="entry name" value="Beta_hexosaminidase_sua/sub"/>
</dbReference>
<feature type="domain" description="PKD" evidence="10">
    <location>
        <begin position="779"/>
        <end position="835"/>
    </location>
</feature>
<dbReference type="PROSITE" id="PS50022">
    <property type="entry name" value="FA58C_3"/>
    <property type="match status" value="2"/>
</dbReference>
<evidence type="ECO:0000259" key="9">
    <source>
        <dbReference type="PROSITE" id="PS50022"/>
    </source>
</evidence>